<proteinExistence type="predicted"/>
<gene>
    <name evidence="2" type="ORF">ACFS7Z_11520</name>
</gene>
<name>A0ABW6BT89_9BACT</name>
<evidence type="ECO:0008006" key="4">
    <source>
        <dbReference type="Google" id="ProtNLM"/>
    </source>
</evidence>
<dbReference type="EMBL" id="JBHUOX010000007">
    <property type="protein sequence ID" value="MFD3000995.1"/>
    <property type="molecule type" value="Genomic_DNA"/>
</dbReference>
<feature type="region of interest" description="Disordered" evidence="1">
    <location>
        <begin position="1"/>
        <end position="253"/>
    </location>
</feature>
<feature type="compositionally biased region" description="Basic and acidic residues" evidence="1">
    <location>
        <begin position="1"/>
        <end position="14"/>
    </location>
</feature>
<dbReference type="Proteomes" id="UP001597641">
    <property type="component" value="Unassembled WGS sequence"/>
</dbReference>
<evidence type="ECO:0000313" key="3">
    <source>
        <dbReference type="Proteomes" id="UP001597641"/>
    </source>
</evidence>
<dbReference type="RefSeq" id="WP_377484624.1">
    <property type="nucleotide sequence ID" value="NZ_JBHUOX010000007.1"/>
</dbReference>
<feature type="compositionally biased region" description="Gly residues" evidence="1">
    <location>
        <begin position="127"/>
        <end position="144"/>
    </location>
</feature>
<feature type="compositionally biased region" description="Basic and acidic residues" evidence="1">
    <location>
        <begin position="199"/>
        <end position="208"/>
    </location>
</feature>
<evidence type="ECO:0000313" key="2">
    <source>
        <dbReference type="EMBL" id="MFD3000995.1"/>
    </source>
</evidence>
<feature type="compositionally biased region" description="Basic and acidic residues" evidence="1">
    <location>
        <begin position="92"/>
        <end position="106"/>
    </location>
</feature>
<comment type="caution">
    <text evidence="2">The sequence shown here is derived from an EMBL/GenBank/DDBJ whole genome shotgun (WGS) entry which is preliminary data.</text>
</comment>
<sequence length="253" mass="29881">MERDNWNNRYRYDNNRNQNRGSEGRVDEDSYRGAYRLDTTSDHRNQTTWDGFDRDDRNRNQGSDYNRNYNSDYNRNYNNDYNRNYNSGQQGSRRESSRDNDNDRNSRYQNQDRSGNNRNWDEQYGSTSGGYGSRFGGNSGGNFGGYDRQDRHDSVRSRIDERDQSGWSNFNTDYSPDNYAGRRDSNYGNTAGSLSYGYDGDRNSDPDWNRQYNPLSGERRSYHGNYQSRHPEGGQFRDSSSRNRNDDKANNWF</sequence>
<evidence type="ECO:0000256" key="1">
    <source>
        <dbReference type="SAM" id="MobiDB-lite"/>
    </source>
</evidence>
<feature type="compositionally biased region" description="Polar residues" evidence="1">
    <location>
        <begin position="165"/>
        <end position="175"/>
    </location>
</feature>
<feature type="compositionally biased region" description="Basic and acidic residues" evidence="1">
    <location>
        <begin position="239"/>
        <end position="253"/>
    </location>
</feature>
<accession>A0ABW6BT89</accession>
<keyword evidence="3" id="KW-1185">Reference proteome</keyword>
<feature type="compositionally biased region" description="Basic and acidic residues" evidence="1">
    <location>
        <begin position="39"/>
        <end position="59"/>
    </location>
</feature>
<protein>
    <recommendedName>
        <fullName evidence="4">SWFGD domain-containing protein</fullName>
    </recommendedName>
</protein>
<organism evidence="2 3">
    <name type="scientific">Pontibacter toksunensis</name>
    <dbReference type="NCBI Taxonomy" id="1332631"/>
    <lineage>
        <taxon>Bacteria</taxon>
        <taxon>Pseudomonadati</taxon>
        <taxon>Bacteroidota</taxon>
        <taxon>Cytophagia</taxon>
        <taxon>Cytophagales</taxon>
        <taxon>Hymenobacteraceae</taxon>
        <taxon>Pontibacter</taxon>
    </lineage>
</organism>
<reference evidence="3" key="1">
    <citation type="journal article" date="2019" name="Int. J. Syst. Evol. Microbiol.">
        <title>The Global Catalogue of Microorganisms (GCM) 10K type strain sequencing project: providing services to taxonomists for standard genome sequencing and annotation.</title>
        <authorList>
            <consortium name="The Broad Institute Genomics Platform"/>
            <consortium name="The Broad Institute Genome Sequencing Center for Infectious Disease"/>
            <person name="Wu L."/>
            <person name="Ma J."/>
        </authorList>
    </citation>
    <scope>NUCLEOTIDE SEQUENCE [LARGE SCALE GENOMIC DNA]</scope>
    <source>
        <strain evidence="3">KCTC 23984</strain>
    </source>
</reference>
<feature type="compositionally biased region" description="Basic and acidic residues" evidence="1">
    <location>
        <begin position="147"/>
        <end position="164"/>
    </location>
</feature>
<feature type="compositionally biased region" description="Low complexity" evidence="1">
    <location>
        <begin position="63"/>
        <end position="91"/>
    </location>
</feature>
<feature type="compositionally biased region" description="Basic and acidic residues" evidence="1">
    <location>
        <begin position="22"/>
        <end position="31"/>
    </location>
</feature>